<dbReference type="AlphaFoldDB" id="A0A9W8LDQ4"/>
<evidence type="ECO:0000313" key="6">
    <source>
        <dbReference type="EMBL" id="KAJ2777342.1"/>
    </source>
</evidence>
<evidence type="ECO:0000256" key="1">
    <source>
        <dbReference type="ARBA" id="ARBA00004141"/>
    </source>
</evidence>
<comment type="subcellular location">
    <subcellularLocation>
        <location evidence="1">Membrane</location>
        <topology evidence="1">Multi-pass membrane protein</topology>
    </subcellularLocation>
</comment>
<keyword evidence="2 5" id="KW-0812">Transmembrane</keyword>
<proteinExistence type="predicted"/>
<dbReference type="SUPFAM" id="SSF144091">
    <property type="entry name" value="Rhomboid-like"/>
    <property type="match status" value="1"/>
</dbReference>
<evidence type="ECO:0000256" key="2">
    <source>
        <dbReference type="ARBA" id="ARBA00022692"/>
    </source>
</evidence>
<organism evidence="6 7">
    <name type="scientific">Coemansia javaensis</name>
    <dbReference type="NCBI Taxonomy" id="2761396"/>
    <lineage>
        <taxon>Eukaryota</taxon>
        <taxon>Fungi</taxon>
        <taxon>Fungi incertae sedis</taxon>
        <taxon>Zoopagomycota</taxon>
        <taxon>Kickxellomycotina</taxon>
        <taxon>Kickxellomycetes</taxon>
        <taxon>Kickxellales</taxon>
        <taxon>Kickxellaceae</taxon>
        <taxon>Coemansia</taxon>
    </lineage>
</organism>
<sequence length="285" mass="28768">MSAHGLGGAAATKLWLAVLCGGTAVALAGGGARWGLGRAVRVAPQLARDWQAWRLAAAQVAFPTAREAALGAAAVYRLRALERRLGTRRFAAFVFVCSAVGLALLLPALLLLARTASPRVAAATGVVAAGPFTLLAACAHQLLALTPPPAASAPRALAVPDRWLPAALVAVLVAARLPSALAPAAAGVAASAVYSADVAGLARWRFPRPVEAAARRWLQPLLVARRRISPAGSASPSGAALLDEATLAGLAEMFPAAGRARVQQALAAAHGDADRAAAILLDSAA</sequence>
<feature type="transmembrane region" description="Helical" evidence="5">
    <location>
        <begin position="90"/>
        <end position="113"/>
    </location>
</feature>
<keyword evidence="7" id="KW-1185">Reference proteome</keyword>
<dbReference type="OrthoDB" id="272778at2759"/>
<evidence type="ECO:0000313" key="7">
    <source>
        <dbReference type="Proteomes" id="UP001140217"/>
    </source>
</evidence>
<keyword evidence="4 5" id="KW-0472">Membrane</keyword>
<evidence type="ECO:0000256" key="5">
    <source>
        <dbReference type="SAM" id="Phobius"/>
    </source>
</evidence>
<evidence type="ECO:0000256" key="3">
    <source>
        <dbReference type="ARBA" id="ARBA00022989"/>
    </source>
</evidence>
<dbReference type="InterPro" id="IPR035952">
    <property type="entry name" value="Rhomboid-like_sf"/>
</dbReference>
<dbReference type="GO" id="GO:0016020">
    <property type="term" value="C:membrane"/>
    <property type="evidence" value="ECO:0007669"/>
    <property type="project" value="UniProtKB-SubCell"/>
</dbReference>
<accession>A0A9W8LDQ4</accession>
<gene>
    <name evidence="6" type="ORF">H4R18_005205</name>
</gene>
<dbReference type="EMBL" id="JANBUL010000298">
    <property type="protein sequence ID" value="KAJ2777342.1"/>
    <property type="molecule type" value="Genomic_DNA"/>
</dbReference>
<evidence type="ECO:0008006" key="8">
    <source>
        <dbReference type="Google" id="ProtNLM"/>
    </source>
</evidence>
<dbReference type="Proteomes" id="UP001140217">
    <property type="component" value="Unassembled WGS sequence"/>
</dbReference>
<name>A0A9W8LDQ4_9FUNG</name>
<keyword evidence="3 5" id="KW-1133">Transmembrane helix</keyword>
<protein>
    <recommendedName>
        <fullName evidence="8">CUE domain-containing protein</fullName>
    </recommendedName>
</protein>
<reference evidence="6" key="1">
    <citation type="submission" date="2022-07" db="EMBL/GenBank/DDBJ databases">
        <title>Phylogenomic reconstructions and comparative analyses of Kickxellomycotina fungi.</title>
        <authorList>
            <person name="Reynolds N.K."/>
            <person name="Stajich J.E."/>
            <person name="Barry K."/>
            <person name="Grigoriev I.V."/>
            <person name="Crous P."/>
            <person name="Smith M.E."/>
        </authorList>
    </citation>
    <scope>NUCLEOTIDE SEQUENCE</scope>
    <source>
        <strain evidence="6">NBRC 105414</strain>
    </source>
</reference>
<evidence type="ECO:0000256" key="4">
    <source>
        <dbReference type="ARBA" id="ARBA00023136"/>
    </source>
</evidence>
<dbReference type="CDD" id="cd14279">
    <property type="entry name" value="CUE"/>
    <property type="match status" value="1"/>
</dbReference>
<comment type="caution">
    <text evidence="6">The sequence shown here is derived from an EMBL/GenBank/DDBJ whole genome shotgun (WGS) entry which is preliminary data.</text>
</comment>